<dbReference type="EMBL" id="LHXQ01000072">
    <property type="protein sequence ID" value="KXA94103.1"/>
    <property type="molecule type" value="Genomic_DNA"/>
</dbReference>
<feature type="region of interest" description="Disordered" evidence="1">
    <location>
        <begin position="58"/>
        <end position="81"/>
    </location>
</feature>
<reference evidence="2 3" key="1">
    <citation type="journal article" date="2016" name="Sci. Rep.">
        <title>Metabolic traits of an uncultured archaeal lineage -MSBL1- from brine pools of the Red Sea.</title>
        <authorList>
            <person name="Mwirichia R."/>
            <person name="Alam I."/>
            <person name="Rashid M."/>
            <person name="Vinu M."/>
            <person name="Ba-Alawi W."/>
            <person name="Anthony Kamau A."/>
            <person name="Kamanda Ngugi D."/>
            <person name="Goker M."/>
            <person name="Klenk H.P."/>
            <person name="Bajic V."/>
            <person name="Stingl U."/>
        </authorList>
    </citation>
    <scope>NUCLEOTIDE SEQUENCE [LARGE SCALE GENOMIC DNA]</scope>
    <source>
        <strain evidence="2">SCGC-AAA259I07</strain>
    </source>
</reference>
<dbReference type="AlphaFoldDB" id="A0A133UIQ0"/>
<protein>
    <recommendedName>
        <fullName evidence="4">HTH marR-type domain-containing protein</fullName>
    </recommendedName>
</protein>
<evidence type="ECO:0000256" key="1">
    <source>
        <dbReference type="SAM" id="MobiDB-lite"/>
    </source>
</evidence>
<evidence type="ECO:0000313" key="2">
    <source>
        <dbReference type="EMBL" id="KXA94103.1"/>
    </source>
</evidence>
<organism evidence="2 3">
    <name type="scientific">candidate division MSBL1 archaeon SCGC-AAA259I07</name>
    <dbReference type="NCBI Taxonomy" id="1698266"/>
    <lineage>
        <taxon>Archaea</taxon>
        <taxon>Methanobacteriati</taxon>
        <taxon>Methanobacteriota</taxon>
        <taxon>candidate division MSBL1</taxon>
    </lineage>
</organism>
<gene>
    <name evidence="2" type="ORF">AKJ36_03460</name>
</gene>
<keyword evidence="3" id="KW-1185">Reference proteome</keyword>
<comment type="caution">
    <text evidence="2">The sequence shown here is derived from an EMBL/GenBank/DDBJ whole genome shotgun (WGS) entry which is preliminary data.</text>
</comment>
<feature type="compositionally biased region" description="Basic and acidic residues" evidence="1">
    <location>
        <begin position="60"/>
        <end position="81"/>
    </location>
</feature>
<proteinExistence type="predicted"/>
<accession>A0A133UIQ0</accession>
<name>A0A133UIQ0_9EURY</name>
<evidence type="ECO:0000313" key="3">
    <source>
        <dbReference type="Proteomes" id="UP000070155"/>
    </source>
</evidence>
<sequence>MYKQKNRTLDQPDQPRSFRRDVLDWMDCGSGYPVEDLADEFGVSDHKAKGILEELYEQGSVDKKPDPEKEESIYMKRKEVA</sequence>
<dbReference type="Proteomes" id="UP000070155">
    <property type="component" value="Unassembled WGS sequence"/>
</dbReference>
<evidence type="ECO:0008006" key="4">
    <source>
        <dbReference type="Google" id="ProtNLM"/>
    </source>
</evidence>